<evidence type="ECO:0000256" key="7">
    <source>
        <dbReference type="ARBA" id="ARBA00022798"/>
    </source>
</evidence>
<dbReference type="AlphaFoldDB" id="A0AA88KKW8"/>
<keyword evidence="7" id="KW-0319">Glycerol metabolism</keyword>
<dbReference type="InterPro" id="IPR018484">
    <property type="entry name" value="FGGY_N"/>
</dbReference>
<name>A0AA88KKW8_NAELO</name>
<evidence type="ECO:0000256" key="6">
    <source>
        <dbReference type="ARBA" id="ARBA00022777"/>
    </source>
</evidence>
<proteinExistence type="inferred from homology"/>
<dbReference type="InterPro" id="IPR043129">
    <property type="entry name" value="ATPase_NBD"/>
</dbReference>
<organism evidence="13 14">
    <name type="scientific">Naegleria lovaniensis</name>
    <name type="common">Amoeba</name>
    <dbReference type="NCBI Taxonomy" id="51637"/>
    <lineage>
        <taxon>Eukaryota</taxon>
        <taxon>Discoba</taxon>
        <taxon>Heterolobosea</taxon>
        <taxon>Tetramitia</taxon>
        <taxon>Eutetramitia</taxon>
        <taxon>Vahlkampfiidae</taxon>
        <taxon>Naegleria</taxon>
    </lineage>
</organism>
<dbReference type="RefSeq" id="XP_044548664.1">
    <property type="nucleotide sequence ID" value="XM_044694648.1"/>
</dbReference>
<dbReference type="PROSITE" id="PS00445">
    <property type="entry name" value="FGGY_KINASES_2"/>
    <property type="match status" value="1"/>
</dbReference>
<dbReference type="EC" id="2.7.1.30" evidence="3"/>
<dbReference type="PANTHER" id="PTHR10196">
    <property type="entry name" value="SUGAR KINASE"/>
    <property type="match status" value="1"/>
</dbReference>
<dbReference type="NCBIfam" id="TIGR01311">
    <property type="entry name" value="glycerol_kin"/>
    <property type="match status" value="1"/>
</dbReference>
<dbReference type="InterPro" id="IPR018485">
    <property type="entry name" value="FGGY_C"/>
</dbReference>
<dbReference type="InterPro" id="IPR042018">
    <property type="entry name" value="GK1-3_metazoan-type"/>
</dbReference>
<comment type="caution">
    <text evidence="13">The sequence shown here is derived from an EMBL/GenBank/DDBJ whole genome shotgun (WGS) entry which is preliminary data.</text>
</comment>
<evidence type="ECO:0000256" key="8">
    <source>
        <dbReference type="ARBA" id="ARBA00022840"/>
    </source>
</evidence>
<dbReference type="EMBL" id="PYSW02000022">
    <property type="protein sequence ID" value="KAG2382985.1"/>
    <property type="molecule type" value="Genomic_DNA"/>
</dbReference>
<evidence type="ECO:0000256" key="2">
    <source>
        <dbReference type="ARBA" id="ARBA00009156"/>
    </source>
</evidence>
<dbReference type="InterPro" id="IPR018483">
    <property type="entry name" value="Carb_kinase_FGGY_CS"/>
</dbReference>
<keyword evidence="6 10" id="KW-0418">Kinase</keyword>
<evidence type="ECO:0000256" key="10">
    <source>
        <dbReference type="RuleBase" id="RU003733"/>
    </source>
</evidence>
<accession>A0AA88KKW8</accession>
<evidence type="ECO:0000313" key="13">
    <source>
        <dbReference type="EMBL" id="KAG2382985.1"/>
    </source>
</evidence>
<sequence length="619" mass="69480">MSRMKTNLIQSVTKIDSGSINFLSQDRAFHHSSVLFRARFQQILLQSSTFHRPEKKYANSNIKTLFRQGTPIVKKRHSIFHHDPENTVRNFHSKTGRNNNSETMICKRRVIGAIDQGTTSTRFMLFDANDLSELSSYQLSHESYYPKPGWVEQEPMVILQNTVECMSNACDKLEIDDVEIVAIGVTNQRETTVLWDSETGEPLCRAIVWNDTRTKDLVDSICKEKANGDYSKFRDICGLPLSTYFSAVKLRWMIDHYPEVKKSVERGTCMFGTVDSWLIWNLTGGTKGGIHITDVTNASRTMLMNLQTLQWDEEMLQVFNIPSGVKLPTIKSSAEIYAPIQKDIVQEHPLLSNVVIAGCIGDQQSATIGQRCFNKGDTKNTYGTGCFLLMNCGNEIVKSTHGLLSTVQYQLGSDSKPVYALEGSVAVCGSGVTWLQQNLKIISNPSESETVARTVSDTGGVYFVPAFSGLFCPYWRQDARGTIVGITQYTNSAHIVRAMLEAVCYQTQEVLEAMCKDSGTDVANLMVDGGMTKNSLLMQLQADISRKKVRIPSYSETTVLGAAICACFGVKIFHHIKDVPAPHKDKMLIFKPHISEEETQLKMKRWRKAVSKSLDWHEE</sequence>
<dbReference type="PROSITE" id="PS00933">
    <property type="entry name" value="FGGY_KINASES_1"/>
    <property type="match status" value="1"/>
</dbReference>
<dbReference type="FunFam" id="3.30.420.40:FF:000108">
    <property type="entry name" value="Glycerol kinase, glycosomal"/>
    <property type="match status" value="1"/>
</dbReference>
<comment type="pathway">
    <text evidence="1">Polyol metabolism; glycerol degradation via glycerol kinase pathway; sn-glycerol 3-phosphate from glycerol: step 1/1.</text>
</comment>
<evidence type="ECO:0000256" key="9">
    <source>
        <dbReference type="ARBA" id="ARBA00043149"/>
    </source>
</evidence>
<dbReference type="GO" id="GO:0006071">
    <property type="term" value="P:glycerol metabolic process"/>
    <property type="evidence" value="ECO:0007669"/>
    <property type="project" value="UniProtKB-KW"/>
</dbReference>
<dbReference type="SUPFAM" id="SSF53067">
    <property type="entry name" value="Actin-like ATPase domain"/>
    <property type="match status" value="2"/>
</dbReference>
<dbReference type="PANTHER" id="PTHR10196:SF69">
    <property type="entry name" value="GLYCEROL KINASE"/>
    <property type="match status" value="1"/>
</dbReference>
<comment type="similarity">
    <text evidence="2 10">Belongs to the FGGY kinase family.</text>
</comment>
<dbReference type="CDD" id="cd07792">
    <property type="entry name" value="ASKHA_NBD_FGGY_GK1-3-like"/>
    <property type="match status" value="1"/>
</dbReference>
<keyword evidence="14" id="KW-1185">Reference proteome</keyword>
<evidence type="ECO:0000256" key="4">
    <source>
        <dbReference type="ARBA" id="ARBA00022679"/>
    </source>
</evidence>
<dbReference type="Pfam" id="PF02782">
    <property type="entry name" value="FGGY_C"/>
    <property type="match status" value="1"/>
</dbReference>
<evidence type="ECO:0000256" key="3">
    <source>
        <dbReference type="ARBA" id="ARBA00012099"/>
    </source>
</evidence>
<dbReference type="NCBIfam" id="NF000756">
    <property type="entry name" value="PRK00047.1"/>
    <property type="match status" value="1"/>
</dbReference>
<feature type="domain" description="Carbohydrate kinase FGGY N-terminal" evidence="11">
    <location>
        <begin position="111"/>
        <end position="369"/>
    </location>
</feature>
<protein>
    <recommendedName>
        <fullName evidence="3">glycerol kinase</fullName>
        <ecNumber evidence="3">2.7.1.30</ecNumber>
    </recommendedName>
    <alternativeName>
        <fullName evidence="9">ATP:glycerol 3-phosphotransferase</fullName>
    </alternativeName>
</protein>
<dbReference type="Proteomes" id="UP000816034">
    <property type="component" value="Unassembled WGS sequence"/>
</dbReference>
<dbReference type="FunFam" id="3.30.420.40:FF:000086">
    <property type="entry name" value="Glycerol kinase"/>
    <property type="match status" value="1"/>
</dbReference>
<dbReference type="GeneID" id="68097407"/>
<dbReference type="GO" id="GO:0046167">
    <property type="term" value="P:glycerol-3-phosphate biosynthetic process"/>
    <property type="evidence" value="ECO:0007669"/>
    <property type="project" value="TreeGrafter"/>
</dbReference>
<dbReference type="GO" id="GO:0004370">
    <property type="term" value="F:glycerol kinase activity"/>
    <property type="evidence" value="ECO:0007669"/>
    <property type="project" value="UniProtKB-EC"/>
</dbReference>
<evidence type="ECO:0000256" key="5">
    <source>
        <dbReference type="ARBA" id="ARBA00022741"/>
    </source>
</evidence>
<dbReference type="Gene3D" id="3.30.420.40">
    <property type="match status" value="2"/>
</dbReference>
<gene>
    <name evidence="13" type="ORF">C9374_004952</name>
</gene>
<evidence type="ECO:0000313" key="14">
    <source>
        <dbReference type="Proteomes" id="UP000816034"/>
    </source>
</evidence>
<feature type="domain" description="Carbohydrate kinase FGGY C-terminal" evidence="12">
    <location>
        <begin position="380"/>
        <end position="568"/>
    </location>
</feature>
<keyword evidence="5" id="KW-0547">Nucleotide-binding</keyword>
<keyword evidence="4 10" id="KW-0808">Transferase</keyword>
<dbReference type="GO" id="GO:0006641">
    <property type="term" value="P:triglyceride metabolic process"/>
    <property type="evidence" value="ECO:0007669"/>
    <property type="project" value="TreeGrafter"/>
</dbReference>
<keyword evidence="8" id="KW-0067">ATP-binding</keyword>
<dbReference type="InterPro" id="IPR005999">
    <property type="entry name" value="Glycerol_kin"/>
</dbReference>
<dbReference type="GO" id="GO:0005524">
    <property type="term" value="F:ATP binding"/>
    <property type="evidence" value="ECO:0007669"/>
    <property type="project" value="UniProtKB-KW"/>
</dbReference>
<evidence type="ECO:0000259" key="11">
    <source>
        <dbReference type="Pfam" id="PF00370"/>
    </source>
</evidence>
<dbReference type="Pfam" id="PF00370">
    <property type="entry name" value="FGGY_N"/>
    <property type="match status" value="1"/>
</dbReference>
<dbReference type="GO" id="GO:0005739">
    <property type="term" value="C:mitochondrion"/>
    <property type="evidence" value="ECO:0007669"/>
    <property type="project" value="TreeGrafter"/>
</dbReference>
<reference evidence="13 14" key="1">
    <citation type="journal article" date="2018" name="BMC Genomics">
        <title>The genome of Naegleria lovaniensis, the basis for a comparative approach to unravel pathogenicity factors of the human pathogenic amoeba N. fowleri.</title>
        <authorList>
            <person name="Liechti N."/>
            <person name="Schurch N."/>
            <person name="Bruggmann R."/>
            <person name="Wittwer M."/>
        </authorList>
    </citation>
    <scope>NUCLEOTIDE SEQUENCE [LARGE SCALE GENOMIC DNA]</scope>
    <source>
        <strain evidence="13 14">ATCC 30569</strain>
    </source>
</reference>
<evidence type="ECO:0000256" key="1">
    <source>
        <dbReference type="ARBA" id="ARBA00005190"/>
    </source>
</evidence>
<evidence type="ECO:0000259" key="12">
    <source>
        <dbReference type="Pfam" id="PF02782"/>
    </source>
</evidence>